<name>A0AAD2JYG4_9AGAR</name>
<feature type="region of interest" description="Disordered" evidence="1">
    <location>
        <begin position="39"/>
        <end position="119"/>
    </location>
</feature>
<feature type="compositionally biased region" description="Basic and acidic residues" evidence="1">
    <location>
        <begin position="39"/>
        <end position="58"/>
    </location>
</feature>
<dbReference type="AlphaFoldDB" id="A0AAD2JYG4"/>
<sequence length="247" mass="27047">LFSASTRSNSAASRALCHVYLQFSCLWLTNPTPAVGRSEEVGRMTEQHQHFEDFDPTVRRTNGSPETPRSYHSGDGGDFGSQSGDGSHHAPSASGPHRYPSGPQACTRSYAPREEDTSVIPTRSNAAQFFHNPQRVSSNSLALSIQTNPRLITRLIMPSAWSDTRRHHSTPRSRSTRRPSHGTAGHLTRHAGQSVVPTRSGSGRKAGRLGAKSDQAGHLGQRAQVSDAPGYDQELANRFVWYQVHWG</sequence>
<evidence type="ECO:0000313" key="3">
    <source>
        <dbReference type="Proteomes" id="UP001295794"/>
    </source>
</evidence>
<gene>
    <name evidence="2" type="ORF">MYCIT1_LOCUS12207</name>
</gene>
<accession>A0AAD2JYG4</accession>
<proteinExistence type="predicted"/>
<comment type="caution">
    <text evidence="2">The sequence shown here is derived from an EMBL/GenBank/DDBJ whole genome shotgun (WGS) entry which is preliminary data.</text>
</comment>
<organism evidence="2 3">
    <name type="scientific">Mycena citricolor</name>
    <dbReference type="NCBI Taxonomy" id="2018698"/>
    <lineage>
        <taxon>Eukaryota</taxon>
        <taxon>Fungi</taxon>
        <taxon>Dikarya</taxon>
        <taxon>Basidiomycota</taxon>
        <taxon>Agaricomycotina</taxon>
        <taxon>Agaricomycetes</taxon>
        <taxon>Agaricomycetidae</taxon>
        <taxon>Agaricales</taxon>
        <taxon>Marasmiineae</taxon>
        <taxon>Mycenaceae</taxon>
        <taxon>Mycena</taxon>
    </lineage>
</organism>
<reference evidence="2" key="1">
    <citation type="submission" date="2023-11" db="EMBL/GenBank/DDBJ databases">
        <authorList>
            <person name="De Vega J J."/>
            <person name="De Vega J J."/>
        </authorList>
    </citation>
    <scope>NUCLEOTIDE SEQUENCE</scope>
</reference>
<dbReference type="EMBL" id="CAVNYO010000138">
    <property type="protein sequence ID" value="CAK5268887.1"/>
    <property type="molecule type" value="Genomic_DNA"/>
</dbReference>
<evidence type="ECO:0000256" key="1">
    <source>
        <dbReference type="SAM" id="MobiDB-lite"/>
    </source>
</evidence>
<feature type="non-terminal residue" evidence="2">
    <location>
        <position position="247"/>
    </location>
</feature>
<keyword evidence="3" id="KW-1185">Reference proteome</keyword>
<evidence type="ECO:0000313" key="2">
    <source>
        <dbReference type="EMBL" id="CAK5268887.1"/>
    </source>
</evidence>
<feature type="compositionally biased region" description="Basic residues" evidence="1">
    <location>
        <begin position="165"/>
        <end position="180"/>
    </location>
</feature>
<dbReference type="Proteomes" id="UP001295794">
    <property type="component" value="Unassembled WGS sequence"/>
</dbReference>
<feature type="region of interest" description="Disordered" evidence="1">
    <location>
        <begin position="162"/>
        <end position="225"/>
    </location>
</feature>
<protein>
    <submittedName>
        <fullName evidence="2">Uncharacterized protein</fullName>
    </submittedName>
</protein>